<reference evidence="1 2" key="1">
    <citation type="journal article" date="2019" name="Int. J. Syst. Evol. Microbiol.">
        <title>The Global Catalogue of Microorganisms (GCM) 10K type strain sequencing project: providing services to taxonomists for standard genome sequencing and annotation.</title>
        <authorList>
            <consortium name="The Broad Institute Genomics Platform"/>
            <consortium name="The Broad Institute Genome Sequencing Center for Infectious Disease"/>
            <person name="Wu L."/>
            <person name="Ma J."/>
        </authorList>
    </citation>
    <scope>NUCLEOTIDE SEQUENCE [LARGE SCALE GENOMIC DNA]</scope>
    <source>
        <strain evidence="1 2">JCM 13518</strain>
    </source>
</reference>
<dbReference type="Proteomes" id="UP001501057">
    <property type="component" value="Unassembled WGS sequence"/>
</dbReference>
<proteinExistence type="predicted"/>
<organism evidence="1 2">
    <name type="scientific">Aeromicrobium alkaliterrae</name>
    <dbReference type="NCBI Taxonomy" id="302168"/>
    <lineage>
        <taxon>Bacteria</taxon>
        <taxon>Bacillati</taxon>
        <taxon>Actinomycetota</taxon>
        <taxon>Actinomycetes</taxon>
        <taxon>Propionibacteriales</taxon>
        <taxon>Nocardioidaceae</taxon>
        <taxon>Aeromicrobium</taxon>
    </lineage>
</organism>
<name>A0ABN2JGD6_9ACTN</name>
<keyword evidence="2" id="KW-1185">Reference proteome</keyword>
<comment type="caution">
    <text evidence="1">The sequence shown here is derived from an EMBL/GenBank/DDBJ whole genome shotgun (WGS) entry which is preliminary data.</text>
</comment>
<accession>A0ABN2JGD6</accession>
<dbReference type="Gene3D" id="3.30.40.220">
    <property type="match status" value="1"/>
</dbReference>
<evidence type="ECO:0000313" key="2">
    <source>
        <dbReference type="Proteomes" id="UP001501057"/>
    </source>
</evidence>
<evidence type="ECO:0000313" key="1">
    <source>
        <dbReference type="EMBL" id="GAA1726232.1"/>
    </source>
</evidence>
<evidence type="ECO:0008006" key="3">
    <source>
        <dbReference type="Google" id="ProtNLM"/>
    </source>
</evidence>
<gene>
    <name evidence="1" type="ORF">GCM10009710_03640</name>
</gene>
<protein>
    <recommendedName>
        <fullName evidence="3">HNH endonuclease</fullName>
    </recommendedName>
</protein>
<sequence>MPGADFAAPSRQKCKGCELYDVTVSNSKGRGAAIEMSRDEVLTVFGPADSRRCFYCGIAEPAYVSMQIPNPSGKPGLRLGLDRLDSSRPYTTDNVVICCLVCNRLKSSTFKHPEMILLGKTVHSIWIARGLDARFPQAAGGS</sequence>
<dbReference type="EMBL" id="BAAAME010000002">
    <property type="protein sequence ID" value="GAA1726232.1"/>
    <property type="molecule type" value="Genomic_DNA"/>
</dbReference>